<comment type="caution">
    <text evidence="4">The sequence shown here is derived from an EMBL/GenBank/DDBJ whole genome shotgun (WGS) entry which is preliminary data.</text>
</comment>
<dbReference type="GO" id="GO:0005737">
    <property type="term" value="C:cytoplasm"/>
    <property type="evidence" value="ECO:0007669"/>
    <property type="project" value="UniProtKB-ARBA"/>
</dbReference>
<proteinExistence type="inferred from homology"/>
<organism evidence="4 5">
    <name type="scientific">Babesia ovis</name>
    <dbReference type="NCBI Taxonomy" id="5869"/>
    <lineage>
        <taxon>Eukaryota</taxon>
        <taxon>Sar</taxon>
        <taxon>Alveolata</taxon>
        <taxon>Apicomplexa</taxon>
        <taxon>Aconoidasida</taxon>
        <taxon>Piroplasmida</taxon>
        <taxon>Babesiidae</taxon>
        <taxon>Babesia</taxon>
    </lineage>
</organism>
<dbReference type="InterPro" id="IPR015943">
    <property type="entry name" value="WD40/YVTN_repeat-like_dom_sf"/>
</dbReference>
<dbReference type="SMART" id="SM00320">
    <property type="entry name" value="WD40"/>
    <property type="match status" value="3"/>
</dbReference>
<keyword evidence="1" id="KW-0853">WD repeat</keyword>
<dbReference type="OrthoDB" id="1667587at2759"/>
<keyword evidence="2" id="KW-0677">Repeat</keyword>
<evidence type="ECO:0000313" key="4">
    <source>
        <dbReference type="EMBL" id="GFE55605.1"/>
    </source>
</evidence>
<accession>A0A9W5WW02</accession>
<evidence type="ECO:0000256" key="1">
    <source>
        <dbReference type="ARBA" id="ARBA00022574"/>
    </source>
</evidence>
<evidence type="ECO:0000313" key="5">
    <source>
        <dbReference type="Proteomes" id="UP001057455"/>
    </source>
</evidence>
<dbReference type="Pfam" id="PF21032">
    <property type="entry name" value="PROPPIN"/>
    <property type="match status" value="1"/>
</dbReference>
<sequence length="379" mass="42081">MRSTFKIASDGSYLSDFHDARFNQDSSCLAVSCTTGFRIYNCNPFSLATNRDLSSVARGNVTTVEMMYRCNIIAIVGDYDSDTSSFRSLPDVPMWQRNVLILWDDKDNCEVAQLVFGSAITNVKLLRNLLFVTLEKKLYVYQLHTVKLLDTFITSPNAHGICAVSGNDDLHVVAFPGTVPGSIIVKLYHFDGSDGTLLGDESVMIRAHKSDITAIGLSVDGFLLVTSSKNGRLVRLWSAFSGIKLQEFRKAGDGGILRICHISPDSRYLCTVSTTEVVSIFNIRLRCHAKRCSKERLPIVSTDSMDSPTATDCLPLRLFRHTRIYWETPTAYTRFRSPAPVVASTFMPNTNNLLLVLANGRVHRLSVAGHFNLLANHAL</sequence>
<dbReference type="InterPro" id="IPR001680">
    <property type="entry name" value="WD40_rpt"/>
</dbReference>
<dbReference type="SUPFAM" id="SSF50978">
    <property type="entry name" value="WD40 repeat-like"/>
    <property type="match status" value="1"/>
</dbReference>
<comment type="similarity">
    <text evidence="3">Belongs to the WD repeat PROPPIN family.</text>
</comment>
<dbReference type="Gene3D" id="2.130.10.10">
    <property type="entry name" value="YVTN repeat-like/Quinoprotein amine dehydrogenase"/>
    <property type="match status" value="1"/>
</dbReference>
<protein>
    <submittedName>
        <fullName evidence="4">Uncharacterized protein</fullName>
    </submittedName>
</protein>
<dbReference type="AlphaFoldDB" id="A0A9W5WW02"/>
<dbReference type="Proteomes" id="UP001057455">
    <property type="component" value="Unassembled WGS sequence"/>
</dbReference>
<dbReference type="EMBL" id="BLIY01000023">
    <property type="protein sequence ID" value="GFE55605.1"/>
    <property type="molecule type" value="Genomic_DNA"/>
</dbReference>
<dbReference type="InterPro" id="IPR036322">
    <property type="entry name" value="WD40_repeat_dom_sf"/>
</dbReference>
<evidence type="ECO:0000256" key="3">
    <source>
        <dbReference type="ARBA" id="ARBA00025740"/>
    </source>
</evidence>
<dbReference type="InterPro" id="IPR048720">
    <property type="entry name" value="PROPPIN"/>
</dbReference>
<gene>
    <name evidence="4" type="ORF">BaOVIS_030090</name>
</gene>
<evidence type="ECO:0000256" key="2">
    <source>
        <dbReference type="ARBA" id="ARBA00022737"/>
    </source>
</evidence>
<reference evidence="4" key="1">
    <citation type="submission" date="2019-12" db="EMBL/GenBank/DDBJ databases">
        <title>Genome sequence of Babesia ovis.</title>
        <authorList>
            <person name="Yamagishi J."/>
            <person name="Sevinc F."/>
            <person name="Xuan X."/>
        </authorList>
    </citation>
    <scope>NUCLEOTIDE SEQUENCE</scope>
    <source>
        <strain evidence="4">Selcuk</strain>
    </source>
</reference>
<name>A0A9W5WW02_BABOV</name>
<keyword evidence="5" id="KW-1185">Reference proteome</keyword>
<dbReference type="PANTHER" id="PTHR11227">
    <property type="entry name" value="WD-REPEAT PROTEIN INTERACTING WITH PHOSPHOINOSIDES WIPI -RELATED"/>
    <property type="match status" value="1"/>
</dbReference>